<evidence type="ECO:0000256" key="1">
    <source>
        <dbReference type="SAM" id="SignalP"/>
    </source>
</evidence>
<keyword evidence="4" id="KW-1185">Reference proteome</keyword>
<dbReference type="KEGG" id="asha:G8E00_05475"/>
<dbReference type="PANTHER" id="PTHR35535:SF1">
    <property type="entry name" value="HEAT SHOCK PROTEIN HSLJ"/>
    <property type="match status" value="1"/>
</dbReference>
<feature type="domain" description="DUF306" evidence="2">
    <location>
        <begin position="35"/>
        <end position="136"/>
    </location>
</feature>
<keyword evidence="1" id="KW-0732">Signal</keyword>
<dbReference type="AlphaFoldDB" id="A0A6G8RU77"/>
<proteinExistence type="predicted"/>
<dbReference type="PROSITE" id="PS51257">
    <property type="entry name" value="PROKAR_LIPOPROTEIN"/>
    <property type="match status" value="1"/>
</dbReference>
<dbReference type="EMBL" id="CP049801">
    <property type="protein sequence ID" value="QIO05441.1"/>
    <property type="molecule type" value="Genomic_DNA"/>
</dbReference>
<evidence type="ECO:0000259" key="2">
    <source>
        <dbReference type="Pfam" id="PF03724"/>
    </source>
</evidence>
<accession>A0A6G8RU77</accession>
<dbReference type="PANTHER" id="PTHR35535">
    <property type="entry name" value="HEAT SHOCK PROTEIN HSLJ"/>
    <property type="match status" value="1"/>
</dbReference>
<dbReference type="Gene3D" id="2.40.128.270">
    <property type="match status" value="1"/>
</dbReference>
<sequence>MPNKILFVIAFHTLFGLTACSTMLSNSTEQHQINPLQNTQWALDDGKNITDQTKQQKKKLQIRFDQNKISASDGCNTLIGEYQIHSNQIKLSQLANTAHVCSDNPMSLTQWSVMLRKVKYFEFRHTELKLFDSKRNLIFSFHASTK</sequence>
<dbReference type="Proteomes" id="UP000502297">
    <property type="component" value="Chromosome"/>
</dbReference>
<dbReference type="RefSeq" id="WP_166011853.1">
    <property type="nucleotide sequence ID" value="NZ_CP049801.1"/>
</dbReference>
<protein>
    <submittedName>
        <fullName evidence="3">META domain-containing protein</fullName>
    </submittedName>
</protein>
<organism evidence="3 4">
    <name type="scientific">Acinetobacter shaoyimingii</name>
    <dbReference type="NCBI Taxonomy" id="2715164"/>
    <lineage>
        <taxon>Bacteria</taxon>
        <taxon>Pseudomonadati</taxon>
        <taxon>Pseudomonadota</taxon>
        <taxon>Gammaproteobacteria</taxon>
        <taxon>Moraxellales</taxon>
        <taxon>Moraxellaceae</taxon>
        <taxon>Acinetobacter</taxon>
    </lineage>
</organism>
<dbReference type="Pfam" id="PF03724">
    <property type="entry name" value="META"/>
    <property type="match status" value="1"/>
</dbReference>
<feature type="chain" id="PRO_5026054333" evidence="1">
    <location>
        <begin position="20"/>
        <end position="146"/>
    </location>
</feature>
<reference evidence="3 4" key="1">
    <citation type="submission" date="2020-03" db="EMBL/GenBank/DDBJ databases">
        <authorList>
            <person name="Zhu W."/>
        </authorList>
    </citation>
    <scope>NUCLEOTIDE SEQUENCE [LARGE SCALE GENOMIC DNA]</scope>
    <source>
        <strain evidence="3 4">323-1</strain>
    </source>
</reference>
<feature type="signal peptide" evidence="1">
    <location>
        <begin position="1"/>
        <end position="19"/>
    </location>
</feature>
<dbReference type="InterPro" id="IPR053147">
    <property type="entry name" value="Hsp_HslJ-like"/>
</dbReference>
<gene>
    <name evidence="3" type="ORF">G8E00_05475</name>
</gene>
<dbReference type="InterPro" id="IPR038670">
    <property type="entry name" value="HslJ-like_sf"/>
</dbReference>
<dbReference type="InterPro" id="IPR005184">
    <property type="entry name" value="DUF306_Meta_HslJ"/>
</dbReference>
<evidence type="ECO:0000313" key="3">
    <source>
        <dbReference type="EMBL" id="QIO05441.1"/>
    </source>
</evidence>
<name>A0A6G8RU77_9GAMM</name>
<evidence type="ECO:0000313" key="4">
    <source>
        <dbReference type="Proteomes" id="UP000502297"/>
    </source>
</evidence>